<gene>
    <name evidence="8" type="ORF">FF36_04667</name>
</gene>
<dbReference type="AlphaFoldDB" id="A0A0D8B9X2"/>
<dbReference type="Gene3D" id="3.40.50.300">
    <property type="entry name" value="P-loop containing nucleotide triphosphate hydrolases"/>
    <property type="match status" value="1"/>
</dbReference>
<reference evidence="9" key="1">
    <citation type="submission" date="2015-02" db="EMBL/GenBank/DDBJ databases">
        <title>Draft Genome of Frankia sp. CpI1-S.</title>
        <authorList>
            <person name="Oshone R.T."/>
            <person name="Ngom M."/>
            <person name="Ghodhbane-Gtari F."/>
            <person name="Gtari M."/>
            <person name="Morris K."/>
            <person name="Thomas K."/>
            <person name="Sen A."/>
            <person name="Tisa L.S."/>
        </authorList>
    </citation>
    <scope>NUCLEOTIDE SEQUENCE [LARGE SCALE GENOMIC DNA]</scope>
    <source>
        <strain evidence="9">CpI1-S</strain>
    </source>
</reference>
<keyword evidence="9" id="KW-1185">Reference proteome</keyword>
<dbReference type="InterPro" id="IPR052156">
    <property type="entry name" value="BCAA_Transport_ATP-bd_LivF"/>
</dbReference>
<dbReference type="GO" id="GO:0005524">
    <property type="term" value="F:ATP binding"/>
    <property type="evidence" value="ECO:0007669"/>
    <property type="project" value="UniProtKB-KW"/>
</dbReference>
<dbReference type="GO" id="GO:0015658">
    <property type="term" value="F:branched-chain amino acid transmembrane transporter activity"/>
    <property type="evidence" value="ECO:0007669"/>
    <property type="project" value="TreeGrafter"/>
</dbReference>
<evidence type="ECO:0000313" key="8">
    <source>
        <dbReference type="EMBL" id="KJE20986.1"/>
    </source>
</evidence>
<evidence type="ECO:0000256" key="4">
    <source>
        <dbReference type="ARBA" id="ARBA00022840"/>
    </source>
</evidence>
<dbReference type="Pfam" id="PF00005">
    <property type="entry name" value="ABC_tran"/>
    <property type="match status" value="1"/>
</dbReference>
<dbReference type="PANTHER" id="PTHR43820">
    <property type="entry name" value="HIGH-AFFINITY BRANCHED-CHAIN AMINO ACID TRANSPORT ATP-BINDING PROTEIN LIVF"/>
    <property type="match status" value="1"/>
</dbReference>
<feature type="region of interest" description="Disordered" evidence="6">
    <location>
        <begin position="1"/>
        <end position="35"/>
    </location>
</feature>
<dbReference type="InterPro" id="IPR027417">
    <property type="entry name" value="P-loop_NTPase"/>
</dbReference>
<protein>
    <submittedName>
        <fullName evidence="8">ABC-type branched-chain amino acid transport system, ATPase component</fullName>
    </submittedName>
</protein>
<keyword evidence="5" id="KW-0029">Amino-acid transport</keyword>
<evidence type="ECO:0000256" key="1">
    <source>
        <dbReference type="ARBA" id="ARBA00005417"/>
    </source>
</evidence>
<dbReference type="SUPFAM" id="SSF52540">
    <property type="entry name" value="P-loop containing nucleoside triphosphate hydrolases"/>
    <property type="match status" value="1"/>
</dbReference>
<dbReference type="GO" id="GO:0015807">
    <property type="term" value="P:L-amino acid transport"/>
    <property type="evidence" value="ECO:0007669"/>
    <property type="project" value="TreeGrafter"/>
</dbReference>
<comment type="caution">
    <text evidence="8">The sequence shown here is derived from an EMBL/GenBank/DDBJ whole genome shotgun (WGS) entry which is preliminary data.</text>
</comment>
<keyword evidence="4" id="KW-0067">ATP-binding</keyword>
<proteinExistence type="inferred from homology"/>
<accession>A0A0D8B9X2</accession>
<comment type="similarity">
    <text evidence="1">Belongs to the ABC transporter superfamily.</text>
</comment>
<keyword evidence="2" id="KW-0813">Transport</keyword>
<sequence length="256" mass="27459">MTTTSGIPAPQPNGNVGLSSERPSPPRLETRDLSVGYGSTPVVHDLNLVLRPGEVVALLGVNGAGKTTTVRALAGELRPLRGEVLLDGRRTTAPLHRRARGGLRYITEERSVFMELSAADNLRLGGGERDRCLELFPELAPLLPRRAALLSGGEQQMLTLARALAADPRVLLADELSLGLAPLVLERLLLAVRAAADRGGAVLLVEQHVRDALEVADRAYVLSHGRVVLEGEARELRGRIGEIERTYLSSAELATD</sequence>
<dbReference type="CDD" id="cd03224">
    <property type="entry name" value="ABC_TM1139_LivF_branched"/>
    <property type="match status" value="1"/>
</dbReference>
<dbReference type="EMBL" id="JYFN01000046">
    <property type="protein sequence ID" value="KJE20986.1"/>
    <property type="molecule type" value="Genomic_DNA"/>
</dbReference>
<dbReference type="InterPro" id="IPR003593">
    <property type="entry name" value="AAA+_ATPase"/>
</dbReference>
<dbReference type="InterPro" id="IPR017871">
    <property type="entry name" value="ABC_transporter-like_CS"/>
</dbReference>
<evidence type="ECO:0000259" key="7">
    <source>
        <dbReference type="PROSITE" id="PS50893"/>
    </source>
</evidence>
<dbReference type="RefSeq" id="WP_082122149.1">
    <property type="nucleotide sequence ID" value="NZ_JYFN01000046.1"/>
</dbReference>
<feature type="domain" description="ABC transporter" evidence="7">
    <location>
        <begin position="28"/>
        <end position="249"/>
    </location>
</feature>
<dbReference type="PROSITE" id="PS00211">
    <property type="entry name" value="ABC_TRANSPORTER_1"/>
    <property type="match status" value="1"/>
</dbReference>
<dbReference type="Proteomes" id="UP000032545">
    <property type="component" value="Unassembled WGS sequence"/>
</dbReference>
<dbReference type="SMART" id="SM00382">
    <property type="entry name" value="AAA"/>
    <property type="match status" value="1"/>
</dbReference>
<evidence type="ECO:0000313" key="9">
    <source>
        <dbReference type="Proteomes" id="UP000032545"/>
    </source>
</evidence>
<dbReference type="PROSITE" id="PS50893">
    <property type="entry name" value="ABC_TRANSPORTER_2"/>
    <property type="match status" value="1"/>
</dbReference>
<dbReference type="PATRIC" id="fig|1502723.3.peg.4625"/>
<dbReference type="InterPro" id="IPR003439">
    <property type="entry name" value="ABC_transporter-like_ATP-bd"/>
</dbReference>
<feature type="compositionally biased region" description="Polar residues" evidence="6">
    <location>
        <begin position="1"/>
        <end position="22"/>
    </location>
</feature>
<dbReference type="GO" id="GO:0016887">
    <property type="term" value="F:ATP hydrolysis activity"/>
    <property type="evidence" value="ECO:0007669"/>
    <property type="project" value="InterPro"/>
</dbReference>
<evidence type="ECO:0000256" key="2">
    <source>
        <dbReference type="ARBA" id="ARBA00022448"/>
    </source>
</evidence>
<evidence type="ECO:0000256" key="6">
    <source>
        <dbReference type="SAM" id="MobiDB-lite"/>
    </source>
</evidence>
<evidence type="ECO:0000256" key="3">
    <source>
        <dbReference type="ARBA" id="ARBA00022741"/>
    </source>
</evidence>
<dbReference type="PANTHER" id="PTHR43820:SF4">
    <property type="entry name" value="HIGH-AFFINITY BRANCHED-CHAIN AMINO ACID TRANSPORT ATP-BINDING PROTEIN LIVF"/>
    <property type="match status" value="1"/>
</dbReference>
<evidence type="ECO:0000256" key="5">
    <source>
        <dbReference type="ARBA" id="ARBA00022970"/>
    </source>
</evidence>
<name>A0A0D8B9X2_9ACTN</name>
<reference evidence="8 9" key="2">
    <citation type="journal article" date="2016" name="Genome Announc.">
        <title>Permanent Draft Genome Sequences for Two Variants of Frankia sp. Strain CpI1, the First Frankia Strain Isolated from Root Nodules of Comptonia peregrina.</title>
        <authorList>
            <person name="Oshone R."/>
            <person name="Hurst S.G.IV."/>
            <person name="Abebe-Akele F."/>
            <person name="Simpson S."/>
            <person name="Morris K."/>
            <person name="Thomas W.K."/>
            <person name="Tisa L.S."/>
        </authorList>
    </citation>
    <scope>NUCLEOTIDE SEQUENCE [LARGE SCALE GENOMIC DNA]</scope>
    <source>
        <strain evidence="9">CpI1-S</strain>
    </source>
</reference>
<organism evidence="8 9">
    <name type="scientific">Frankia torreyi</name>
    <dbReference type="NCBI Taxonomy" id="1856"/>
    <lineage>
        <taxon>Bacteria</taxon>
        <taxon>Bacillati</taxon>
        <taxon>Actinomycetota</taxon>
        <taxon>Actinomycetes</taxon>
        <taxon>Frankiales</taxon>
        <taxon>Frankiaceae</taxon>
        <taxon>Frankia</taxon>
    </lineage>
</organism>
<keyword evidence="3" id="KW-0547">Nucleotide-binding</keyword>